<evidence type="ECO:0000256" key="3">
    <source>
        <dbReference type="ARBA" id="ARBA00023157"/>
    </source>
</evidence>
<dbReference type="InterPro" id="IPR002223">
    <property type="entry name" value="Kunitz_BPTI"/>
</dbReference>
<reference evidence="6 7" key="1">
    <citation type="journal article" date="2015" name="Nat. Commun.">
        <title>Lucilia cuprina genome unlocks parasitic fly biology to underpin future interventions.</title>
        <authorList>
            <person name="Anstead C.A."/>
            <person name="Korhonen P.K."/>
            <person name="Young N.D."/>
            <person name="Hall R.S."/>
            <person name="Jex A.R."/>
            <person name="Murali S.C."/>
            <person name="Hughes D.S."/>
            <person name="Lee S.F."/>
            <person name="Perry T."/>
            <person name="Stroehlein A.J."/>
            <person name="Ansell B.R."/>
            <person name="Breugelmans B."/>
            <person name="Hofmann A."/>
            <person name="Qu J."/>
            <person name="Dugan S."/>
            <person name="Lee S.L."/>
            <person name="Chao H."/>
            <person name="Dinh H."/>
            <person name="Han Y."/>
            <person name="Doddapaneni H.V."/>
            <person name="Worley K.C."/>
            <person name="Muzny D.M."/>
            <person name="Ioannidis P."/>
            <person name="Waterhouse R.M."/>
            <person name="Zdobnov E.M."/>
            <person name="James P.J."/>
            <person name="Bagnall N.H."/>
            <person name="Kotze A.C."/>
            <person name="Gibbs R.A."/>
            <person name="Richards S."/>
            <person name="Batterham P."/>
            <person name="Gasser R.B."/>
        </authorList>
    </citation>
    <scope>NUCLEOTIDE SEQUENCE [LARGE SCALE GENOMIC DNA]</scope>
    <source>
        <strain evidence="6 7">LS</strain>
        <tissue evidence="6">Full body</tissue>
    </source>
</reference>
<gene>
    <name evidence="6" type="ORF">FF38_14330</name>
</gene>
<dbReference type="PROSITE" id="PS50279">
    <property type="entry name" value="BPTI_KUNITZ_2"/>
    <property type="match status" value="1"/>
</dbReference>
<dbReference type="PROSITE" id="PS00280">
    <property type="entry name" value="BPTI_KUNITZ_1"/>
    <property type="match status" value="1"/>
</dbReference>
<keyword evidence="4" id="KW-0732">Signal</keyword>
<protein>
    <recommendedName>
        <fullName evidence="5">BPTI/Kunitz inhibitor domain-containing protein</fullName>
    </recommendedName>
</protein>
<dbReference type="GO" id="GO:0004867">
    <property type="term" value="F:serine-type endopeptidase inhibitor activity"/>
    <property type="evidence" value="ECO:0007669"/>
    <property type="project" value="UniProtKB-KW"/>
</dbReference>
<evidence type="ECO:0000256" key="2">
    <source>
        <dbReference type="ARBA" id="ARBA00022900"/>
    </source>
</evidence>
<dbReference type="OrthoDB" id="4473401at2759"/>
<keyword evidence="2" id="KW-0722">Serine protease inhibitor</keyword>
<dbReference type="SUPFAM" id="SSF57362">
    <property type="entry name" value="BPTI-like"/>
    <property type="match status" value="1"/>
</dbReference>
<proteinExistence type="predicted"/>
<evidence type="ECO:0000313" key="6">
    <source>
        <dbReference type="EMBL" id="KNC31168.1"/>
    </source>
</evidence>
<dbReference type="InterPro" id="IPR050098">
    <property type="entry name" value="TFPI/VKTCI-like"/>
</dbReference>
<dbReference type="OMA" id="CTEFNYG"/>
<dbReference type="AlphaFoldDB" id="A0A0L0CFH8"/>
<evidence type="ECO:0000256" key="4">
    <source>
        <dbReference type="SAM" id="SignalP"/>
    </source>
</evidence>
<evidence type="ECO:0000313" key="7">
    <source>
        <dbReference type="Proteomes" id="UP000037069"/>
    </source>
</evidence>
<feature type="chain" id="PRO_5005536000" description="BPTI/Kunitz inhibitor domain-containing protein" evidence="4">
    <location>
        <begin position="21"/>
        <end position="77"/>
    </location>
</feature>
<dbReference type="STRING" id="7375.A0A0L0CFH8"/>
<accession>A0A0L0CFH8</accession>
<dbReference type="PRINTS" id="PR00759">
    <property type="entry name" value="BASICPTASE"/>
</dbReference>
<dbReference type="Gene3D" id="4.10.410.10">
    <property type="entry name" value="Pancreatic trypsin inhibitor Kunitz domain"/>
    <property type="match status" value="1"/>
</dbReference>
<evidence type="ECO:0000256" key="1">
    <source>
        <dbReference type="ARBA" id="ARBA00022690"/>
    </source>
</evidence>
<feature type="signal peptide" evidence="4">
    <location>
        <begin position="1"/>
        <end position="20"/>
    </location>
</feature>
<dbReference type="CDD" id="cd00109">
    <property type="entry name" value="Kunitz-type"/>
    <property type="match status" value="1"/>
</dbReference>
<dbReference type="PANTHER" id="PTHR10083:SF328">
    <property type="entry name" value="TISSUE FACTOR PATHWAY INHIBITOR"/>
    <property type="match status" value="1"/>
</dbReference>
<comment type="caution">
    <text evidence="6">The sequence shown here is derived from an EMBL/GenBank/DDBJ whole genome shotgun (WGS) entry which is preliminary data.</text>
</comment>
<name>A0A0L0CFH8_LUCCU</name>
<keyword evidence="1" id="KW-0646">Protease inhibitor</keyword>
<dbReference type="Pfam" id="PF00014">
    <property type="entry name" value="Kunitz_BPTI"/>
    <property type="match status" value="1"/>
</dbReference>
<keyword evidence="3" id="KW-1015">Disulfide bond</keyword>
<dbReference type="GO" id="GO:0005615">
    <property type="term" value="C:extracellular space"/>
    <property type="evidence" value="ECO:0007669"/>
    <property type="project" value="TreeGrafter"/>
</dbReference>
<dbReference type="InterPro" id="IPR020901">
    <property type="entry name" value="Prtase_inh_Kunz-CS"/>
</dbReference>
<dbReference type="InterPro" id="IPR036880">
    <property type="entry name" value="Kunitz_BPTI_sf"/>
</dbReference>
<feature type="domain" description="BPTI/Kunitz inhibitor" evidence="5">
    <location>
        <begin position="26"/>
        <end position="76"/>
    </location>
</feature>
<keyword evidence="7" id="KW-1185">Reference proteome</keyword>
<dbReference type="Proteomes" id="UP000037069">
    <property type="component" value="Unassembled WGS sequence"/>
</dbReference>
<dbReference type="EMBL" id="JRES01000438">
    <property type="protein sequence ID" value="KNC31168.1"/>
    <property type="molecule type" value="Genomic_DNA"/>
</dbReference>
<dbReference type="SMART" id="SM00131">
    <property type="entry name" value="KU"/>
    <property type="match status" value="1"/>
</dbReference>
<sequence length="77" mass="8789">MKFILVLFSIFALIFASVQAVDKSACSQPKEIGPCRKSDLQFFYNAETKACEQFFYGGCRGNDNRFNTQEECEQLCL</sequence>
<dbReference type="PANTHER" id="PTHR10083">
    <property type="entry name" value="KUNITZ-TYPE PROTEASE INHIBITOR-RELATED"/>
    <property type="match status" value="1"/>
</dbReference>
<organism evidence="6 7">
    <name type="scientific">Lucilia cuprina</name>
    <name type="common">Green bottle fly</name>
    <name type="synonym">Australian sheep blowfly</name>
    <dbReference type="NCBI Taxonomy" id="7375"/>
    <lineage>
        <taxon>Eukaryota</taxon>
        <taxon>Metazoa</taxon>
        <taxon>Ecdysozoa</taxon>
        <taxon>Arthropoda</taxon>
        <taxon>Hexapoda</taxon>
        <taxon>Insecta</taxon>
        <taxon>Pterygota</taxon>
        <taxon>Neoptera</taxon>
        <taxon>Endopterygota</taxon>
        <taxon>Diptera</taxon>
        <taxon>Brachycera</taxon>
        <taxon>Muscomorpha</taxon>
        <taxon>Oestroidea</taxon>
        <taxon>Calliphoridae</taxon>
        <taxon>Luciliinae</taxon>
        <taxon>Lucilia</taxon>
    </lineage>
</organism>
<dbReference type="FunFam" id="4.10.410.10:FF:000004">
    <property type="entry name" value="Tissue factor pathway inhibitor"/>
    <property type="match status" value="1"/>
</dbReference>
<evidence type="ECO:0000259" key="5">
    <source>
        <dbReference type="PROSITE" id="PS50279"/>
    </source>
</evidence>